<dbReference type="RefSeq" id="WP_100679709.1">
    <property type="nucleotide sequence ID" value="NZ_CP024969.1"/>
</dbReference>
<evidence type="ECO:0000256" key="1">
    <source>
        <dbReference type="SAM" id="Phobius"/>
    </source>
</evidence>
<dbReference type="EMBL" id="CP024969">
    <property type="protein sequence ID" value="ATZ21787.1"/>
    <property type="molecule type" value="Genomic_DNA"/>
</dbReference>
<accession>A0A2K8P4W7</accession>
<keyword evidence="1" id="KW-0812">Transmembrane</keyword>
<feature type="transmembrane region" description="Helical" evidence="1">
    <location>
        <begin position="54"/>
        <end position="71"/>
    </location>
</feature>
<feature type="transmembrane region" description="Helical" evidence="1">
    <location>
        <begin position="12"/>
        <end position="34"/>
    </location>
</feature>
<evidence type="ECO:0000313" key="2">
    <source>
        <dbReference type="EMBL" id="ATZ21787.1"/>
    </source>
</evidence>
<dbReference type="AlphaFoldDB" id="A0A2K8P4W7"/>
<sequence>MKAIFKNNFKYLVLISLTLSFLLNFLLIITVYFLGNLNISGFNKSLFIEFETPTFLVSEAFRIIVYIYLIYKLVISIRNGEEFKIKFAVYILLLIFVVIPYIEHFQTFDSSFLNDYFDSHLNSNSISREEFLKVSKNKLLIFNIISSIILILIIFRFVLYTIHILNVLKVKREVKNIEERGY</sequence>
<reference evidence="2 3" key="1">
    <citation type="submission" date="2017-11" db="EMBL/GenBank/DDBJ databases">
        <title>Genome sequence of Mesoplasma tabanidae BARC 857 (ATCC 49584).</title>
        <authorList>
            <person name="Lo W.-S."/>
            <person name="Kuo C.-H."/>
        </authorList>
    </citation>
    <scope>NUCLEOTIDE SEQUENCE [LARGE SCALE GENOMIC DNA]</scope>
    <source>
        <strain evidence="2 3">BARC 857</strain>
    </source>
</reference>
<gene>
    <name evidence="2" type="ORF">MTABA_v1c05950</name>
</gene>
<dbReference type="Proteomes" id="UP000232223">
    <property type="component" value="Chromosome"/>
</dbReference>
<feature type="transmembrane region" description="Helical" evidence="1">
    <location>
        <begin position="83"/>
        <end position="102"/>
    </location>
</feature>
<dbReference type="KEGG" id="mtab:MTABA_v1c05950"/>
<feature type="transmembrane region" description="Helical" evidence="1">
    <location>
        <begin position="140"/>
        <end position="162"/>
    </location>
</feature>
<protein>
    <submittedName>
        <fullName evidence="2">Uncharacterized protein</fullName>
    </submittedName>
</protein>
<keyword evidence="1" id="KW-1133">Transmembrane helix</keyword>
<organism evidence="2 3">
    <name type="scientific">Mesoplasma tabanidae</name>
    <dbReference type="NCBI Taxonomy" id="219745"/>
    <lineage>
        <taxon>Bacteria</taxon>
        <taxon>Bacillati</taxon>
        <taxon>Mycoplasmatota</taxon>
        <taxon>Mollicutes</taxon>
        <taxon>Entomoplasmatales</taxon>
        <taxon>Entomoplasmataceae</taxon>
        <taxon>Mesoplasma</taxon>
    </lineage>
</organism>
<keyword evidence="1" id="KW-0472">Membrane</keyword>
<name>A0A2K8P4W7_9MOLU</name>
<evidence type="ECO:0000313" key="3">
    <source>
        <dbReference type="Proteomes" id="UP000232223"/>
    </source>
</evidence>
<proteinExistence type="predicted"/>
<keyword evidence="3" id="KW-1185">Reference proteome</keyword>